<feature type="signal peptide" evidence="1">
    <location>
        <begin position="1"/>
        <end position="25"/>
    </location>
</feature>
<dbReference type="EMBL" id="JBBPBM010000004">
    <property type="protein sequence ID" value="KAK8589731.1"/>
    <property type="molecule type" value="Genomic_DNA"/>
</dbReference>
<sequence>MAVSPRCCCLFLVLIHGIMFQTCQANLMVQPLDIHDMDEAESTEPSVQTKVEIIGRRIGKLIPIRPPSPTVNGYKGMFAPPVPSPSALLLPTP</sequence>
<reference evidence="2 3" key="1">
    <citation type="journal article" date="2024" name="G3 (Bethesda)">
        <title>Genome assembly of Hibiscus sabdariffa L. provides insights into metabolisms of medicinal natural products.</title>
        <authorList>
            <person name="Kim T."/>
        </authorList>
    </citation>
    <scope>NUCLEOTIDE SEQUENCE [LARGE SCALE GENOMIC DNA]</scope>
    <source>
        <strain evidence="2">TK-2024</strain>
        <tissue evidence="2">Old leaves</tissue>
    </source>
</reference>
<comment type="caution">
    <text evidence="2">The sequence shown here is derived from an EMBL/GenBank/DDBJ whole genome shotgun (WGS) entry which is preliminary data.</text>
</comment>
<organism evidence="2 3">
    <name type="scientific">Hibiscus sabdariffa</name>
    <name type="common">roselle</name>
    <dbReference type="NCBI Taxonomy" id="183260"/>
    <lineage>
        <taxon>Eukaryota</taxon>
        <taxon>Viridiplantae</taxon>
        <taxon>Streptophyta</taxon>
        <taxon>Embryophyta</taxon>
        <taxon>Tracheophyta</taxon>
        <taxon>Spermatophyta</taxon>
        <taxon>Magnoliopsida</taxon>
        <taxon>eudicotyledons</taxon>
        <taxon>Gunneridae</taxon>
        <taxon>Pentapetalae</taxon>
        <taxon>rosids</taxon>
        <taxon>malvids</taxon>
        <taxon>Malvales</taxon>
        <taxon>Malvaceae</taxon>
        <taxon>Malvoideae</taxon>
        <taxon>Hibiscus</taxon>
    </lineage>
</organism>
<gene>
    <name evidence="2" type="ORF">V6N12_024122</name>
</gene>
<evidence type="ECO:0000313" key="3">
    <source>
        <dbReference type="Proteomes" id="UP001472677"/>
    </source>
</evidence>
<protein>
    <submittedName>
        <fullName evidence="2">Uncharacterized protein</fullName>
    </submittedName>
</protein>
<keyword evidence="1" id="KW-0732">Signal</keyword>
<proteinExistence type="predicted"/>
<name>A0ABR2FZM7_9ROSI</name>
<feature type="chain" id="PRO_5047364174" evidence="1">
    <location>
        <begin position="26"/>
        <end position="93"/>
    </location>
</feature>
<evidence type="ECO:0000256" key="1">
    <source>
        <dbReference type="SAM" id="SignalP"/>
    </source>
</evidence>
<evidence type="ECO:0000313" key="2">
    <source>
        <dbReference type="EMBL" id="KAK8589731.1"/>
    </source>
</evidence>
<dbReference type="Proteomes" id="UP001472677">
    <property type="component" value="Unassembled WGS sequence"/>
</dbReference>
<accession>A0ABR2FZM7</accession>
<keyword evidence="3" id="KW-1185">Reference proteome</keyword>